<dbReference type="InterPro" id="IPR011004">
    <property type="entry name" value="Trimer_LpxA-like_sf"/>
</dbReference>
<dbReference type="PROSITE" id="PS00101">
    <property type="entry name" value="HEXAPEP_TRANSFERASES"/>
    <property type="match status" value="1"/>
</dbReference>
<dbReference type="Proteomes" id="UP001500339">
    <property type="component" value="Unassembled WGS sequence"/>
</dbReference>
<keyword evidence="2" id="KW-0808">Transferase</keyword>
<dbReference type="Pfam" id="PF00132">
    <property type="entry name" value="Hexapep"/>
    <property type="match status" value="1"/>
</dbReference>
<accession>A0ABP3U8Q0</accession>
<dbReference type="PANTHER" id="PTHR23416">
    <property type="entry name" value="SIALIC ACID SYNTHASE-RELATED"/>
    <property type="match status" value="1"/>
</dbReference>
<organism evidence="4 5">
    <name type="scientific">Clostridium malenominatum</name>
    <dbReference type="NCBI Taxonomy" id="1539"/>
    <lineage>
        <taxon>Bacteria</taxon>
        <taxon>Bacillati</taxon>
        <taxon>Bacillota</taxon>
        <taxon>Clostridia</taxon>
        <taxon>Eubacteriales</taxon>
        <taxon>Clostridiaceae</taxon>
        <taxon>Clostridium</taxon>
    </lineage>
</organism>
<dbReference type="CDD" id="cd04647">
    <property type="entry name" value="LbH_MAT_like"/>
    <property type="match status" value="1"/>
</dbReference>
<dbReference type="RefSeq" id="WP_343770047.1">
    <property type="nucleotide sequence ID" value="NZ_BAAACF010000003.1"/>
</dbReference>
<name>A0ABP3U8Q0_9CLOT</name>
<dbReference type="EMBL" id="BAAACF010000003">
    <property type="protein sequence ID" value="GAA0727075.1"/>
    <property type="molecule type" value="Genomic_DNA"/>
</dbReference>
<evidence type="ECO:0000256" key="2">
    <source>
        <dbReference type="ARBA" id="ARBA00022679"/>
    </source>
</evidence>
<evidence type="ECO:0000313" key="5">
    <source>
        <dbReference type="Proteomes" id="UP001500339"/>
    </source>
</evidence>
<dbReference type="InterPro" id="IPR018357">
    <property type="entry name" value="Hexapep_transf_CS"/>
</dbReference>
<comment type="similarity">
    <text evidence="1">Belongs to the transferase hexapeptide repeat family.</text>
</comment>
<evidence type="ECO:0000256" key="3">
    <source>
        <dbReference type="ARBA" id="ARBA00022737"/>
    </source>
</evidence>
<proteinExistence type="inferred from homology"/>
<gene>
    <name evidence="4" type="ORF">GCM10008905_24260</name>
</gene>
<evidence type="ECO:0000256" key="1">
    <source>
        <dbReference type="ARBA" id="ARBA00007274"/>
    </source>
</evidence>
<dbReference type="SUPFAM" id="SSF51161">
    <property type="entry name" value="Trimeric LpxA-like enzymes"/>
    <property type="match status" value="1"/>
</dbReference>
<keyword evidence="5" id="KW-1185">Reference proteome</keyword>
<keyword evidence="3" id="KW-0677">Repeat</keyword>
<sequence length="183" mass="20099">MRMPIIINEKISFYDIVLKYICRDLILGIAKYVPSALGIPLRMILYKIFLKKCGKGLRIASDVTIKFPENVIVGDNVSFNEYDWIDGNGGIEIGDYVSIGPKVSIISFSHGYEDIHVPIKLQKKKLNKILIENNVWIGANVVITGGVKIGTGSIIGAGSVVLNDVEPYSIVAGVPARLVKKRV</sequence>
<comment type="caution">
    <text evidence="4">The sequence shown here is derived from an EMBL/GenBank/DDBJ whole genome shotgun (WGS) entry which is preliminary data.</text>
</comment>
<dbReference type="InterPro" id="IPR051159">
    <property type="entry name" value="Hexapeptide_acetyltransf"/>
</dbReference>
<dbReference type="PANTHER" id="PTHR23416:SF23">
    <property type="entry name" value="ACETYLTRANSFERASE C18B11.09C-RELATED"/>
    <property type="match status" value="1"/>
</dbReference>
<evidence type="ECO:0000313" key="4">
    <source>
        <dbReference type="EMBL" id="GAA0727075.1"/>
    </source>
</evidence>
<dbReference type="InterPro" id="IPR001451">
    <property type="entry name" value="Hexapep"/>
</dbReference>
<reference evidence="5" key="1">
    <citation type="journal article" date="2019" name="Int. J. Syst. Evol. Microbiol.">
        <title>The Global Catalogue of Microorganisms (GCM) 10K type strain sequencing project: providing services to taxonomists for standard genome sequencing and annotation.</title>
        <authorList>
            <consortium name="The Broad Institute Genomics Platform"/>
            <consortium name="The Broad Institute Genome Sequencing Center for Infectious Disease"/>
            <person name="Wu L."/>
            <person name="Ma J."/>
        </authorList>
    </citation>
    <scope>NUCLEOTIDE SEQUENCE [LARGE SCALE GENOMIC DNA]</scope>
    <source>
        <strain evidence="5">JCM 1405</strain>
    </source>
</reference>
<dbReference type="Gene3D" id="2.160.10.10">
    <property type="entry name" value="Hexapeptide repeat proteins"/>
    <property type="match status" value="1"/>
</dbReference>
<protein>
    <submittedName>
        <fullName evidence="4">DapH/DapD/GlmU-related protein</fullName>
    </submittedName>
</protein>